<dbReference type="Proteomes" id="UP001597176">
    <property type="component" value="Unassembled WGS sequence"/>
</dbReference>
<dbReference type="RefSeq" id="WP_238204801.1">
    <property type="nucleotide sequence ID" value="NZ_JBHTND010000022.1"/>
</dbReference>
<evidence type="ECO:0000313" key="2">
    <source>
        <dbReference type="EMBL" id="MFD1303054.1"/>
    </source>
</evidence>
<protein>
    <recommendedName>
        <fullName evidence="4">AsmA-like C-terminal domain-containing protein</fullName>
    </recommendedName>
</protein>
<accession>A0ABW3X370</accession>
<reference evidence="3" key="1">
    <citation type="journal article" date="2019" name="Int. J. Syst. Evol. Microbiol.">
        <title>The Global Catalogue of Microorganisms (GCM) 10K type strain sequencing project: providing services to taxonomists for standard genome sequencing and annotation.</title>
        <authorList>
            <consortium name="The Broad Institute Genomics Platform"/>
            <consortium name="The Broad Institute Genome Sequencing Center for Infectious Disease"/>
            <person name="Wu L."/>
            <person name="Ma J."/>
        </authorList>
    </citation>
    <scope>NUCLEOTIDE SEQUENCE [LARGE SCALE GENOMIC DNA]</scope>
    <source>
        <strain evidence="3">CCUG 56108</strain>
    </source>
</reference>
<comment type="caution">
    <text evidence="2">The sequence shown here is derived from an EMBL/GenBank/DDBJ whole genome shotgun (WGS) entry which is preliminary data.</text>
</comment>
<name>A0ABW3X370_9HYPH</name>
<keyword evidence="3" id="KW-1185">Reference proteome</keyword>
<evidence type="ECO:0008006" key="4">
    <source>
        <dbReference type="Google" id="ProtNLM"/>
    </source>
</evidence>
<organism evidence="2 3">
    <name type="scientific">Methylobacterium marchantiae</name>
    <dbReference type="NCBI Taxonomy" id="600331"/>
    <lineage>
        <taxon>Bacteria</taxon>
        <taxon>Pseudomonadati</taxon>
        <taxon>Pseudomonadota</taxon>
        <taxon>Alphaproteobacteria</taxon>
        <taxon>Hyphomicrobiales</taxon>
        <taxon>Methylobacteriaceae</taxon>
        <taxon>Methylobacterium</taxon>
    </lineage>
</organism>
<evidence type="ECO:0000313" key="3">
    <source>
        <dbReference type="Proteomes" id="UP001597176"/>
    </source>
</evidence>
<dbReference type="EMBL" id="JBHTND010000022">
    <property type="protein sequence ID" value="MFD1303054.1"/>
    <property type="molecule type" value="Genomic_DNA"/>
</dbReference>
<feature type="region of interest" description="Disordered" evidence="1">
    <location>
        <begin position="359"/>
        <end position="388"/>
    </location>
</feature>
<proteinExistence type="predicted"/>
<sequence>MIVPQGRPFLVRAAGLSVCALLVLGGGGPIGALPAWAQEAASAVQDVTLQNVTMTVGGTTLTAPQIVVSGTRLTKDDLLALLKAGPEPLAARLAKFDAASIVIPELRSETRIGDRAQTATYRDITARDVRGGRIAQASAAGATAAEAGGDKPRSASYGRMEMKDVDLVAMARLYGEAGDAKSPMMRIYGAFTAADVAMQADGTVVKIARLEGSDLSGRQIPATWTGALDSIARTDPKQADPADRARILGTLADLLDGFSVGSLQASGLTIDQNRDGEAMAMTMGRMAFSSGNLSFEDLGFTAGDTAGKLSRLSFAGFSFAPTVAAMRKLSTQAGEPTEQDMRQMTPMLGTLAFKDLSLDLPPDDKPAAGGKPGTRPPAAPRDPLAPSAATAPLHIGLRDGALAFGPLRDGVPTTGRANLSGLTLPASAVAGIPGLGSLGLYGYRDLDLDVVADTAWNEASKELAFSEVSVSGKDMGSVRINGTLGGIGPAVFDPDPSVSTFAMLGATAKTLDLKIQNGGLFERFIASQSKSLSLKPEELTQEYVTATTLGVPAILGNSAGAKAIGAAMGQFVTKPGTLVVSAKAKNAGGIGMLEFSAAPTPGAVLDRLDVSAKAN</sequence>
<evidence type="ECO:0000256" key="1">
    <source>
        <dbReference type="SAM" id="MobiDB-lite"/>
    </source>
</evidence>
<gene>
    <name evidence="2" type="ORF">ACFQ4G_15880</name>
</gene>